<protein>
    <submittedName>
        <fullName evidence="1">Uncharacterized protein</fullName>
    </submittedName>
</protein>
<keyword evidence="2" id="KW-1185">Reference proteome</keyword>
<gene>
    <name evidence="1" type="ORF">CGXH109_LOCUS75621</name>
</gene>
<comment type="caution">
    <text evidence="1">The sequence shown here is derived from an EMBL/GenBank/DDBJ whole genome shotgun (WGS) entry which is preliminary data.</text>
</comment>
<name>A0A9W4RW85_9PEZI</name>
<evidence type="ECO:0000313" key="2">
    <source>
        <dbReference type="Proteomes" id="UP001152533"/>
    </source>
</evidence>
<dbReference type="EMBL" id="CAMGZC010000554">
    <property type="protein sequence ID" value="CAI0648431.1"/>
    <property type="molecule type" value="Genomic_DNA"/>
</dbReference>
<reference evidence="1" key="1">
    <citation type="submission" date="2022-08" db="EMBL/GenBank/DDBJ databases">
        <authorList>
            <person name="Giroux E."/>
            <person name="Giroux E."/>
        </authorList>
    </citation>
    <scope>NUCLEOTIDE SEQUENCE</scope>
    <source>
        <strain evidence="1">H1091258</strain>
    </source>
</reference>
<accession>A0A9W4RW85</accession>
<proteinExistence type="predicted"/>
<evidence type="ECO:0000313" key="1">
    <source>
        <dbReference type="EMBL" id="CAI0648431.1"/>
    </source>
</evidence>
<organism evidence="1 2">
    <name type="scientific">Colletotrichum noveboracense</name>
    <dbReference type="NCBI Taxonomy" id="2664923"/>
    <lineage>
        <taxon>Eukaryota</taxon>
        <taxon>Fungi</taxon>
        <taxon>Dikarya</taxon>
        <taxon>Ascomycota</taxon>
        <taxon>Pezizomycotina</taxon>
        <taxon>Sordariomycetes</taxon>
        <taxon>Hypocreomycetidae</taxon>
        <taxon>Glomerellales</taxon>
        <taxon>Glomerellaceae</taxon>
        <taxon>Colletotrichum</taxon>
        <taxon>Colletotrichum gloeosporioides species complex</taxon>
    </lineage>
</organism>
<sequence>MFSTSMQNISNALACMKGAHEASAEASYNVRDRLRWAVLDKKKAQSLLRNAQEADSELLANIVNEPEVTVSSFYESIDDACRDETGSGGVQSYNSQPKLAPILRNERDRDGSQSMHLEHEKEPRYRLIEHHSQVARTYPVASFGHGGHPIASINTFYGMGADITVESKRKSQKAVVFFNVALRILGHKLLRLEVQAQLLSRSWNLCPSITSSLTIINLRPSQSPIFLACQEWNIEEVHYLLESGEASINDADGEVGGLLDVRPPAILS</sequence>
<dbReference type="Proteomes" id="UP001152533">
    <property type="component" value="Unassembled WGS sequence"/>
</dbReference>
<dbReference type="AlphaFoldDB" id="A0A9W4RW85"/>